<comment type="caution">
    <text evidence="2">The sequence shown here is derived from an EMBL/GenBank/DDBJ whole genome shotgun (WGS) entry which is preliminary data.</text>
</comment>
<dbReference type="RefSeq" id="WP_382177308.1">
    <property type="nucleotide sequence ID" value="NZ_JBHRXX010000009.1"/>
</dbReference>
<accession>A0ABV7W9C4</accession>
<proteinExistence type="predicted"/>
<keyword evidence="3" id="KW-1185">Reference proteome</keyword>
<dbReference type="NCBIfam" id="TIGR02935">
    <property type="entry name" value="NifX-associated nitrogen fixation protein"/>
    <property type="match status" value="1"/>
</dbReference>
<name>A0ABV7W9C4_9BURK</name>
<dbReference type="InterPro" id="IPR004952">
    <property type="entry name" value="NifX-assoc_nitrogen_fix"/>
</dbReference>
<dbReference type="Proteomes" id="UP001595729">
    <property type="component" value="Unassembled WGS sequence"/>
</dbReference>
<sequence length="165" mass="18377">MAETATPETETTDAPSDEAMLATPFVQQLVKQMRAQDTHGQWEGKSDLKILKPFILTAEERRAIPIMGDPDPETLWHLEIFYNAIAVAIERETGQMVSPMMKMSHEGFGRMVLIAGRLVVVNKQLRDVHRFGFPSLAKLAEAGGKFLTEAVTMIRTYPDVANYGA</sequence>
<evidence type="ECO:0000256" key="1">
    <source>
        <dbReference type="SAM" id="MobiDB-lite"/>
    </source>
</evidence>
<protein>
    <submittedName>
        <fullName evidence="2">NifX-associated nitrogen fixation protein</fullName>
    </submittedName>
</protein>
<feature type="region of interest" description="Disordered" evidence="1">
    <location>
        <begin position="1"/>
        <end position="20"/>
    </location>
</feature>
<feature type="compositionally biased region" description="Low complexity" evidence="1">
    <location>
        <begin position="1"/>
        <end position="19"/>
    </location>
</feature>
<evidence type="ECO:0000313" key="3">
    <source>
        <dbReference type="Proteomes" id="UP001595729"/>
    </source>
</evidence>
<dbReference type="EMBL" id="JBHRXX010000009">
    <property type="protein sequence ID" value="MFC3685671.1"/>
    <property type="molecule type" value="Genomic_DNA"/>
</dbReference>
<dbReference type="Pfam" id="PF03270">
    <property type="entry name" value="DUF269"/>
    <property type="match status" value="1"/>
</dbReference>
<organism evidence="2 3">
    <name type="scientific">Hydrogenophaga luteola</name>
    <dbReference type="NCBI Taxonomy" id="1591122"/>
    <lineage>
        <taxon>Bacteria</taxon>
        <taxon>Pseudomonadati</taxon>
        <taxon>Pseudomonadota</taxon>
        <taxon>Betaproteobacteria</taxon>
        <taxon>Burkholderiales</taxon>
        <taxon>Comamonadaceae</taxon>
        <taxon>Hydrogenophaga</taxon>
    </lineage>
</organism>
<dbReference type="Gene3D" id="1.10.3100.20">
    <property type="entry name" value="Protein of unknown function DUF269"/>
    <property type="match status" value="1"/>
</dbReference>
<dbReference type="PIRSF" id="PIRSF005788">
    <property type="entry name" value="NifK"/>
    <property type="match status" value="1"/>
</dbReference>
<evidence type="ECO:0000313" key="2">
    <source>
        <dbReference type="EMBL" id="MFC3685671.1"/>
    </source>
</evidence>
<gene>
    <name evidence="2" type="ORF">ACFOPI_18865</name>
</gene>
<reference evidence="3" key="1">
    <citation type="journal article" date="2019" name="Int. J. Syst. Evol. Microbiol.">
        <title>The Global Catalogue of Microorganisms (GCM) 10K type strain sequencing project: providing services to taxonomists for standard genome sequencing and annotation.</title>
        <authorList>
            <consortium name="The Broad Institute Genomics Platform"/>
            <consortium name="The Broad Institute Genome Sequencing Center for Infectious Disease"/>
            <person name="Wu L."/>
            <person name="Ma J."/>
        </authorList>
    </citation>
    <scope>NUCLEOTIDE SEQUENCE [LARGE SCALE GENOMIC DNA]</scope>
    <source>
        <strain evidence="3">KCTC 42501</strain>
    </source>
</reference>